<dbReference type="RefSeq" id="WP_097321723.1">
    <property type="nucleotide sequence ID" value="NZ_OBDY01000008.1"/>
</dbReference>
<dbReference type="AlphaFoldDB" id="A0A285IKR5"/>
<organism evidence="1 2">
    <name type="scientific">Paractinoplanes atraurantiacus</name>
    <dbReference type="NCBI Taxonomy" id="1036182"/>
    <lineage>
        <taxon>Bacteria</taxon>
        <taxon>Bacillati</taxon>
        <taxon>Actinomycetota</taxon>
        <taxon>Actinomycetes</taxon>
        <taxon>Micromonosporales</taxon>
        <taxon>Micromonosporaceae</taxon>
        <taxon>Paractinoplanes</taxon>
    </lineage>
</organism>
<name>A0A285IKR5_9ACTN</name>
<dbReference type="EMBL" id="OBDY01000008">
    <property type="protein sequence ID" value="SNY47696.1"/>
    <property type="molecule type" value="Genomic_DNA"/>
</dbReference>
<dbReference type="OrthoDB" id="8746011at2"/>
<keyword evidence="2" id="KW-1185">Reference proteome</keyword>
<evidence type="ECO:0000313" key="2">
    <source>
        <dbReference type="Proteomes" id="UP000219612"/>
    </source>
</evidence>
<gene>
    <name evidence="1" type="ORF">SAMN05421748_108191</name>
</gene>
<reference evidence="1 2" key="1">
    <citation type="submission" date="2017-09" db="EMBL/GenBank/DDBJ databases">
        <authorList>
            <person name="Ehlers B."/>
            <person name="Leendertz F.H."/>
        </authorList>
    </citation>
    <scope>NUCLEOTIDE SEQUENCE [LARGE SCALE GENOMIC DNA]</scope>
    <source>
        <strain evidence="1 2">CGMCC 4.6857</strain>
    </source>
</reference>
<proteinExistence type="predicted"/>
<protein>
    <submittedName>
        <fullName evidence="1">Uncharacterized protein</fullName>
    </submittedName>
</protein>
<accession>A0A285IKR5</accession>
<sequence>MSDLLEAILQTYGGRAAWEEAQQISARQFFGGVLWAMKGWPGALDDVQVTVDLHREHTRQEPFFAEGHHTNFTPQRVAVETEDGEVVEELPNPRESFAGHVLTTPWTQLQLAYFSGYAMWTYTTEPASLLLPGVQTEEIDGWTEDGKTFRRLAVTYPDSIATHTPRQVLYVDSDGLIRRRDYTVDIAGRAPSAQYALDFATVDGLVVATSRKIYSTDENNHKVADPVIVSIDLKDVTVK</sequence>
<dbReference type="Proteomes" id="UP000219612">
    <property type="component" value="Unassembled WGS sequence"/>
</dbReference>
<evidence type="ECO:0000313" key="1">
    <source>
        <dbReference type="EMBL" id="SNY47696.1"/>
    </source>
</evidence>